<name>A0A8S5T8K8_9CAUD</name>
<dbReference type="EMBL" id="BK032772">
    <property type="protein sequence ID" value="DAF59585.1"/>
    <property type="molecule type" value="Genomic_DNA"/>
</dbReference>
<evidence type="ECO:0000313" key="1">
    <source>
        <dbReference type="EMBL" id="DAF59585.1"/>
    </source>
</evidence>
<reference evidence="1" key="1">
    <citation type="journal article" date="2021" name="Proc. Natl. Acad. Sci. U.S.A.">
        <title>A Catalog of Tens of Thousands of Viruses from Human Metagenomes Reveals Hidden Associations with Chronic Diseases.</title>
        <authorList>
            <person name="Tisza M.J."/>
            <person name="Buck C.B."/>
        </authorList>
    </citation>
    <scope>NUCLEOTIDE SEQUENCE</scope>
    <source>
        <strain evidence="1">CtmIh35</strain>
    </source>
</reference>
<sequence length="86" mass="10053">MVEKEMVTDRPMQEPSIANYGKESLEYMWETKDILASIYSNITSNRTSDETRSEVTCLRENAIEIRDVAMQIREMARTISKELFNN</sequence>
<proteinExistence type="predicted"/>
<protein>
    <submittedName>
        <fullName evidence="1">Uncharacterized protein</fullName>
    </submittedName>
</protein>
<organism evidence="1">
    <name type="scientific">Siphoviridae sp. ctmIh35</name>
    <dbReference type="NCBI Taxonomy" id="2827932"/>
    <lineage>
        <taxon>Viruses</taxon>
        <taxon>Duplodnaviria</taxon>
        <taxon>Heunggongvirae</taxon>
        <taxon>Uroviricota</taxon>
        <taxon>Caudoviricetes</taxon>
    </lineage>
</organism>
<accession>A0A8S5T8K8</accession>